<evidence type="ECO:0000256" key="15">
    <source>
        <dbReference type="PIRSR" id="PIRSR611782-2"/>
    </source>
</evidence>
<evidence type="ECO:0000259" key="18">
    <source>
        <dbReference type="PROSITE" id="PS50106"/>
    </source>
</evidence>
<comment type="subcellular location">
    <subcellularLocation>
        <location evidence="2">Periplasm</location>
    </subcellularLocation>
</comment>
<evidence type="ECO:0000256" key="3">
    <source>
        <dbReference type="ARBA" id="ARBA00010541"/>
    </source>
</evidence>
<dbReference type="CDD" id="cd10839">
    <property type="entry name" value="cpPDZ1_DegP-like"/>
    <property type="match status" value="1"/>
</dbReference>
<name>A0A366HKJ2_9BURK</name>
<dbReference type="EC" id="3.4.21.107" evidence="4"/>
<feature type="chain" id="PRO_5038949351" description="Probable periplasmic serine endoprotease DegP-like" evidence="17">
    <location>
        <begin position="37"/>
        <end position="504"/>
    </location>
</feature>
<dbReference type="InterPro" id="IPR036034">
    <property type="entry name" value="PDZ_sf"/>
</dbReference>
<dbReference type="SMART" id="SM00228">
    <property type="entry name" value="PDZ"/>
    <property type="match status" value="2"/>
</dbReference>
<evidence type="ECO:0000256" key="11">
    <source>
        <dbReference type="ARBA" id="ARBA00022825"/>
    </source>
</evidence>
<evidence type="ECO:0000256" key="2">
    <source>
        <dbReference type="ARBA" id="ARBA00004418"/>
    </source>
</evidence>
<dbReference type="PANTHER" id="PTHR22939:SF130">
    <property type="entry name" value="PERIPLASMIC SERINE ENDOPROTEASE DEGP-LIKE-RELATED"/>
    <property type="match status" value="1"/>
</dbReference>
<dbReference type="Proteomes" id="UP000253628">
    <property type="component" value="Unassembled WGS sequence"/>
</dbReference>
<evidence type="ECO:0000313" key="19">
    <source>
        <dbReference type="EMBL" id="RBP43453.1"/>
    </source>
</evidence>
<evidence type="ECO:0000256" key="16">
    <source>
        <dbReference type="SAM" id="MobiDB-lite"/>
    </source>
</evidence>
<comment type="similarity">
    <text evidence="3">Belongs to the peptidase S1C family.</text>
</comment>
<dbReference type="SUPFAM" id="SSF50156">
    <property type="entry name" value="PDZ domain-like"/>
    <property type="match status" value="2"/>
</dbReference>
<dbReference type="PANTHER" id="PTHR22939">
    <property type="entry name" value="SERINE PROTEASE FAMILY S1C HTRA-RELATED"/>
    <property type="match status" value="1"/>
</dbReference>
<dbReference type="Pfam" id="PF13365">
    <property type="entry name" value="Trypsin_2"/>
    <property type="match status" value="1"/>
</dbReference>
<keyword evidence="10" id="KW-0378">Hydrolase</keyword>
<feature type="binding site" evidence="15">
    <location>
        <begin position="245"/>
        <end position="247"/>
    </location>
    <ligand>
        <name>substrate</name>
    </ligand>
</feature>
<evidence type="ECO:0000256" key="17">
    <source>
        <dbReference type="SAM" id="SignalP"/>
    </source>
</evidence>
<feature type="signal peptide" evidence="17">
    <location>
        <begin position="1"/>
        <end position="36"/>
    </location>
</feature>
<feature type="active site" description="Charge relay system" evidence="14">
    <location>
        <position position="247"/>
    </location>
</feature>
<evidence type="ECO:0000313" key="20">
    <source>
        <dbReference type="Proteomes" id="UP000253628"/>
    </source>
</evidence>
<evidence type="ECO:0000256" key="4">
    <source>
        <dbReference type="ARBA" id="ARBA00013035"/>
    </source>
</evidence>
<feature type="binding site" evidence="15">
    <location>
        <position position="176"/>
    </location>
    <ligand>
        <name>substrate</name>
    </ligand>
</feature>
<feature type="active site" description="Charge relay system" evidence="14">
    <location>
        <position position="146"/>
    </location>
</feature>
<evidence type="ECO:0000256" key="7">
    <source>
        <dbReference type="ARBA" id="ARBA00022729"/>
    </source>
</evidence>
<evidence type="ECO:0000256" key="14">
    <source>
        <dbReference type="PIRSR" id="PIRSR611782-1"/>
    </source>
</evidence>
<dbReference type="GO" id="GO:0042597">
    <property type="term" value="C:periplasmic space"/>
    <property type="evidence" value="ECO:0007669"/>
    <property type="project" value="UniProtKB-SubCell"/>
</dbReference>
<dbReference type="Gene3D" id="2.40.10.120">
    <property type="match status" value="1"/>
</dbReference>
<dbReference type="Gene3D" id="2.30.42.10">
    <property type="match status" value="2"/>
</dbReference>
<reference evidence="19 20" key="1">
    <citation type="submission" date="2018-06" db="EMBL/GenBank/DDBJ databases">
        <title>Genomic Encyclopedia of Type Strains, Phase IV (KMG-IV): sequencing the most valuable type-strain genomes for metagenomic binning, comparative biology and taxonomic classification.</title>
        <authorList>
            <person name="Goeker M."/>
        </authorList>
    </citation>
    <scope>NUCLEOTIDE SEQUENCE [LARGE SCALE GENOMIC DNA]</scope>
    <source>
        <strain evidence="19 20">DSM 25520</strain>
    </source>
</reference>
<dbReference type="PROSITE" id="PS50106">
    <property type="entry name" value="PDZ"/>
    <property type="match status" value="1"/>
</dbReference>
<dbReference type="InterPro" id="IPR009003">
    <property type="entry name" value="Peptidase_S1_PA"/>
</dbReference>
<dbReference type="EMBL" id="QNRQ01000001">
    <property type="protein sequence ID" value="RBP43453.1"/>
    <property type="molecule type" value="Genomic_DNA"/>
</dbReference>
<keyword evidence="6 19" id="KW-0645">Protease</keyword>
<comment type="caution">
    <text evidence="19">The sequence shown here is derived from an EMBL/GenBank/DDBJ whole genome shotgun (WGS) entry which is preliminary data.</text>
</comment>
<keyword evidence="9" id="KW-0574">Periplasm</keyword>
<feature type="binding site" evidence="15">
    <location>
        <position position="146"/>
    </location>
    <ligand>
        <name>substrate</name>
    </ligand>
</feature>
<keyword evidence="12" id="KW-0346">Stress response</keyword>
<evidence type="ECO:0000256" key="8">
    <source>
        <dbReference type="ARBA" id="ARBA00022737"/>
    </source>
</evidence>
<comment type="catalytic activity">
    <reaction evidence="1">
        <text>Acts on substrates that are at least partially unfolded. The cleavage site P1 residue is normally between a pair of hydrophobic residues, such as Val-|-Val.</text>
        <dbReference type="EC" id="3.4.21.107"/>
    </reaction>
</comment>
<dbReference type="Pfam" id="PF13180">
    <property type="entry name" value="PDZ_2"/>
    <property type="match status" value="1"/>
</dbReference>
<evidence type="ECO:0000256" key="6">
    <source>
        <dbReference type="ARBA" id="ARBA00022670"/>
    </source>
</evidence>
<keyword evidence="20" id="KW-1185">Reference proteome</keyword>
<keyword evidence="8" id="KW-0677">Repeat</keyword>
<proteinExistence type="inferred from homology"/>
<dbReference type="AlphaFoldDB" id="A0A366HKJ2"/>
<keyword evidence="7 17" id="KW-0732">Signal</keyword>
<feature type="region of interest" description="Disordered" evidence="16">
    <location>
        <begin position="100"/>
        <end position="125"/>
    </location>
</feature>
<dbReference type="NCBIfam" id="TIGR02037">
    <property type="entry name" value="degP_htrA_DO"/>
    <property type="match status" value="1"/>
</dbReference>
<dbReference type="GO" id="GO:0006508">
    <property type="term" value="P:proteolysis"/>
    <property type="evidence" value="ECO:0007669"/>
    <property type="project" value="UniProtKB-KW"/>
</dbReference>
<dbReference type="InterPro" id="IPR001940">
    <property type="entry name" value="Peptidase_S1C"/>
</dbReference>
<evidence type="ECO:0000256" key="1">
    <source>
        <dbReference type="ARBA" id="ARBA00001772"/>
    </source>
</evidence>
<evidence type="ECO:0000256" key="9">
    <source>
        <dbReference type="ARBA" id="ARBA00022764"/>
    </source>
</evidence>
<protein>
    <recommendedName>
        <fullName evidence="5">Probable periplasmic serine endoprotease DegP-like</fullName>
        <ecNumber evidence="4">3.4.21.107</ecNumber>
    </recommendedName>
    <alternativeName>
        <fullName evidence="13">Protease Do</fullName>
    </alternativeName>
</protein>
<feature type="active site" description="Charge relay system" evidence="14">
    <location>
        <position position="176"/>
    </location>
</feature>
<dbReference type="InterPro" id="IPR011782">
    <property type="entry name" value="Pept_S1C_Do"/>
</dbReference>
<dbReference type="OrthoDB" id="9758917at2"/>
<keyword evidence="11" id="KW-0720">Serine protease</keyword>
<evidence type="ECO:0000256" key="10">
    <source>
        <dbReference type="ARBA" id="ARBA00022801"/>
    </source>
</evidence>
<feature type="domain" description="PDZ" evidence="18">
    <location>
        <begin position="296"/>
        <end position="356"/>
    </location>
</feature>
<dbReference type="PRINTS" id="PR00834">
    <property type="entry name" value="PROTEASES2C"/>
</dbReference>
<evidence type="ECO:0000256" key="5">
    <source>
        <dbReference type="ARBA" id="ARBA00013958"/>
    </source>
</evidence>
<dbReference type="GO" id="GO:0004252">
    <property type="term" value="F:serine-type endopeptidase activity"/>
    <property type="evidence" value="ECO:0007669"/>
    <property type="project" value="InterPro"/>
</dbReference>
<accession>A0A366HKJ2</accession>
<evidence type="ECO:0000256" key="13">
    <source>
        <dbReference type="ARBA" id="ARBA00032850"/>
    </source>
</evidence>
<dbReference type="SUPFAM" id="SSF50494">
    <property type="entry name" value="Trypsin-like serine proteases"/>
    <property type="match status" value="1"/>
</dbReference>
<dbReference type="InterPro" id="IPR001478">
    <property type="entry name" value="PDZ"/>
</dbReference>
<dbReference type="RefSeq" id="WP_113931721.1">
    <property type="nucleotide sequence ID" value="NZ_JACCEU010000001.1"/>
</dbReference>
<gene>
    <name evidence="19" type="ORF">DFR37_101585</name>
</gene>
<sequence>MSLSYRTNRKIKLAIGSVSTGLVLAFASLAGGTVQAQTPAATAAVPVLSVPDFSAVVEKTEGSVVNIRTTETIEARPSMGPGTDPYDMFRWFFGPDFVPPGATPGPRQRGNPGTPSVPGPKERTVPRGVGSGFIISADGYILTNNHVVSGANGIFVTMTDGKEHKAKVIGTDPRTDVALIKIEAKNLTPLPIGDSRSLKKGQWVLAIGSPFGLDSTVTAGIVSAINRDTGDYLPFIQTDVAVNPGNSGGPLINLAGQVVGINSQIISQSGGFMGISLSIPIDEVMRVVAQLKEHGKVTRGRIGVQIGPVSSEVAKAIGLSKAQGAMVSNVEEGGPAASAGVQSGDVILKFNDTDIKHWSDLPRIVGATKPDSNIDMQVWRRGKTVTLKVKVGEMKPTPADGAQDQEPAPKATPADALGLKVTAVPDLVRAKEKIKGGVQVTAVEDPAATAGLVPGDIVLVVNQTDVTDPEQFAKLVSRLPKSQAAALLVLREGQTQWVPVTPGK</sequence>
<organism evidence="19 20">
    <name type="scientific">Eoetvoesiella caeni</name>
    <dbReference type="NCBI Taxonomy" id="645616"/>
    <lineage>
        <taxon>Bacteria</taxon>
        <taxon>Pseudomonadati</taxon>
        <taxon>Pseudomonadota</taxon>
        <taxon>Betaproteobacteria</taxon>
        <taxon>Burkholderiales</taxon>
        <taxon>Alcaligenaceae</taxon>
        <taxon>Eoetvoesiella</taxon>
    </lineage>
</organism>
<evidence type="ECO:0000256" key="12">
    <source>
        <dbReference type="ARBA" id="ARBA00023016"/>
    </source>
</evidence>